<name>A0ABQ2K3A2_9NOCA</name>
<dbReference type="PANTHER" id="PTHR43482:SF1">
    <property type="entry name" value="PROTEIN AST1-RELATED"/>
    <property type="match status" value="1"/>
</dbReference>
<dbReference type="SMART" id="SM00829">
    <property type="entry name" value="PKS_ER"/>
    <property type="match status" value="1"/>
</dbReference>
<dbReference type="InterPro" id="IPR020843">
    <property type="entry name" value="ER"/>
</dbReference>
<gene>
    <name evidence="2" type="ORF">GCM10011610_01530</name>
</gene>
<dbReference type="PANTHER" id="PTHR43482">
    <property type="entry name" value="PROTEIN AST1-RELATED"/>
    <property type="match status" value="1"/>
</dbReference>
<dbReference type="SUPFAM" id="SSF51735">
    <property type="entry name" value="NAD(P)-binding Rossmann-fold domains"/>
    <property type="match status" value="1"/>
</dbReference>
<protein>
    <submittedName>
        <fullName evidence="2">Oxidoreductase</fullName>
    </submittedName>
</protein>
<organism evidence="2 3">
    <name type="scientific">Nocardia rhizosphaerihabitans</name>
    <dbReference type="NCBI Taxonomy" id="1691570"/>
    <lineage>
        <taxon>Bacteria</taxon>
        <taxon>Bacillati</taxon>
        <taxon>Actinomycetota</taxon>
        <taxon>Actinomycetes</taxon>
        <taxon>Mycobacteriales</taxon>
        <taxon>Nocardiaceae</taxon>
        <taxon>Nocardia</taxon>
    </lineage>
</organism>
<proteinExistence type="predicted"/>
<reference evidence="3" key="1">
    <citation type="journal article" date="2019" name="Int. J. Syst. Evol. Microbiol.">
        <title>The Global Catalogue of Microorganisms (GCM) 10K type strain sequencing project: providing services to taxonomists for standard genome sequencing and annotation.</title>
        <authorList>
            <consortium name="The Broad Institute Genomics Platform"/>
            <consortium name="The Broad Institute Genome Sequencing Center for Infectious Disease"/>
            <person name="Wu L."/>
            <person name="Ma J."/>
        </authorList>
    </citation>
    <scope>NUCLEOTIDE SEQUENCE [LARGE SCALE GENOMIC DNA]</scope>
    <source>
        <strain evidence="3">CGMCC 4.7329</strain>
    </source>
</reference>
<evidence type="ECO:0000259" key="1">
    <source>
        <dbReference type="SMART" id="SM00829"/>
    </source>
</evidence>
<evidence type="ECO:0000313" key="2">
    <source>
        <dbReference type="EMBL" id="GGN66514.1"/>
    </source>
</evidence>
<dbReference type="InterPro" id="IPR052585">
    <property type="entry name" value="Lipid_raft_assoc_Zn_ADH"/>
</dbReference>
<dbReference type="InterPro" id="IPR036291">
    <property type="entry name" value="NAD(P)-bd_dom_sf"/>
</dbReference>
<comment type="caution">
    <text evidence="2">The sequence shown here is derived from an EMBL/GenBank/DDBJ whole genome shotgun (WGS) entry which is preliminary data.</text>
</comment>
<dbReference type="Pfam" id="PF08240">
    <property type="entry name" value="ADH_N"/>
    <property type="match status" value="1"/>
</dbReference>
<dbReference type="SUPFAM" id="SSF50129">
    <property type="entry name" value="GroES-like"/>
    <property type="match status" value="1"/>
</dbReference>
<evidence type="ECO:0000313" key="3">
    <source>
        <dbReference type="Proteomes" id="UP000658127"/>
    </source>
</evidence>
<dbReference type="InterPro" id="IPR011032">
    <property type="entry name" value="GroES-like_sf"/>
</dbReference>
<dbReference type="EMBL" id="BMNE01000001">
    <property type="protein sequence ID" value="GGN66514.1"/>
    <property type="molecule type" value="Genomic_DNA"/>
</dbReference>
<dbReference type="InterPro" id="IPR013149">
    <property type="entry name" value="ADH-like_C"/>
</dbReference>
<keyword evidence="3" id="KW-1185">Reference proteome</keyword>
<dbReference type="InterPro" id="IPR013154">
    <property type="entry name" value="ADH-like_N"/>
</dbReference>
<dbReference type="Pfam" id="PF00107">
    <property type="entry name" value="ADH_zinc_N"/>
    <property type="match status" value="1"/>
</dbReference>
<dbReference type="Gene3D" id="3.40.50.720">
    <property type="entry name" value="NAD(P)-binding Rossmann-like Domain"/>
    <property type="match status" value="1"/>
</dbReference>
<feature type="domain" description="Enoyl reductase (ER)" evidence="1">
    <location>
        <begin position="8"/>
        <end position="301"/>
    </location>
</feature>
<sequence length="307" mass="31811">MQRLIPTGDPERPVAFTEAAEPVPRSDEALVRVEAFAPNRGETFLLENPRPDLLPGKDVAGLVVQAAADGSGPRIGSRVVGHPPLGGWADYVAVPTDALAVLPDALDAVTAAALPLAGITAVRLLRAAGAVQGKRILLTGASGGVGHYVTELAAGAGAEVTAVTATPERGSRLSALGATHVVHDIADAAGPFDLVLESTGGSAVAACLARLRPAGTLIWFGQAGRIPATLNFFDFFAGPENATIRHFHYAGGPYGRDLGTLVRLVAEGRLHPEVGLVADWSETARVLVDLRERRVRGKAVLTTSSTR</sequence>
<dbReference type="Proteomes" id="UP000658127">
    <property type="component" value="Unassembled WGS sequence"/>
</dbReference>
<dbReference type="RefSeq" id="WP_189022682.1">
    <property type="nucleotide sequence ID" value="NZ_BMNE01000001.1"/>
</dbReference>
<dbReference type="Gene3D" id="3.90.180.10">
    <property type="entry name" value="Medium-chain alcohol dehydrogenases, catalytic domain"/>
    <property type="match status" value="1"/>
</dbReference>
<accession>A0ABQ2K3A2</accession>